<reference evidence="2" key="1">
    <citation type="submission" date="2021-02" db="EMBL/GenBank/DDBJ databases">
        <authorList>
            <person name="Nowell W R."/>
        </authorList>
    </citation>
    <scope>NUCLEOTIDE SEQUENCE</scope>
</reference>
<name>A0A819V7H8_9BILA</name>
<accession>A0A819V7H8</accession>
<evidence type="ECO:0000313" key="2">
    <source>
        <dbReference type="EMBL" id="CAF4104692.1"/>
    </source>
</evidence>
<gene>
    <name evidence="2" type="ORF">OKA104_LOCUS35870</name>
</gene>
<sequence length="35" mass="3830">MSSTHAHITGDKISKEAMDEHDDDISELICENGSI</sequence>
<organism evidence="2 3">
    <name type="scientific">Adineta steineri</name>
    <dbReference type="NCBI Taxonomy" id="433720"/>
    <lineage>
        <taxon>Eukaryota</taxon>
        <taxon>Metazoa</taxon>
        <taxon>Spiralia</taxon>
        <taxon>Gnathifera</taxon>
        <taxon>Rotifera</taxon>
        <taxon>Eurotatoria</taxon>
        <taxon>Bdelloidea</taxon>
        <taxon>Adinetida</taxon>
        <taxon>Adinetidae</taxon>
        <taxon>Adineta</taxon>
    </lineage>
</organism>
<dbReference type="Proteomes" id="UP000663881">
    <property type="component" value="Unassembled WGS sequence"/>
</dbReference>
<evidence type="ECO:0000256" key="1">
    <source>
        <dbReference type="SAM" id="MobiDB-lite"/>
    </source>
</evidence>
<evidence type="ECO:0000313" key="3">
    <source>
        <dbReference type="Proteomes" id="UP000663881"/>
    </source>
</evidence>
<dbReference type="AlphaFoldDB" id="A0A819V7H8"/>
<feature type="region of interest" description="Disordered" evidence="1">
    <location>
        <begin position="1"/>
        <end position="35"/>
    </location>
</feature>
<comment type="caution">
    <text evidence="2">The sequence shown here is derived from an EMBL/GenBank/DDBJ whole genome shotgun (WGS) entry which is preliminary data.</text>
</comment>
<protein>
    <submittedName>
        <fullName evidence="2">Uncharacterized protein</fullName>
    </submittedName>
</protein>
<dbReference type="EMBL" id="CAJOAY010005356">
    <property type="protein sequence ID" value="CAF4104692.1"/>
    <property type="molecule type" value="Genomic_DNA"/>
</dbReference>
<feature type="compositionally biased region" description="Basic and acidic residues" evidence="1">
    <location>
        <begin position="8"/>
        <end position="18"/>
    </location>
</feature>
<feature type="non-terminal residue" evidence="2">
    <location>
        <position position="35"/>
    </location>
</feature>
<proteinExistence type="predicted"/>